<accession>A0A0J9S493</accession>
<gene>
    <name evidence="1" type="ORF">PVIIG_05414</name>
</gene>
<reference evidence="1 2" key="1">
    <citation type="submission" date="2011-08" db="EMBL/GenBank/DDBJ databases">
        <title>The Genome Sequence of Plasmodium vivax India VII.</title>
        <authorList>
            <consortium name="The Broad Institute Genome Sequencing Platform"/>
            <consortium name="The Broad Institute Genome Sequencing Center for Infectious Disease"/>
            <person name="Neafsey D."/>
            <person name="Carlton J."/>
            <person name="Barnwell J."/>
            <person name="Collins W."/>
            <person name="Escalante A."/>
            <person name="Mullikin J."/>
            <person name="Saul A."/>
            <person name="Guigo R."/>
            <person name="Camara F."/>
            <person name="Young S.K."/>
            <person name="Zeng Q."/>
            <person name="Gargeya S."/>
            <person name="Fitzgerald M."/>
            <person name="Haas B."/>
            <person name="Abouelleil A."/>
            <person name="Alvarado L."/>
            <person name="Arachchi H.M."/>
            <person name="Berlin A."/>
            <person name="Brown A."/>
            <person name="Chapman S.B."/>
            <person name="Chen Z."/>
            <person name="Dunbar C."/>
            <person name="Freedman E."/>
            <person name="Gearin G."/>
            <person name="Gellesch M."/>
            <person name="Goldberg J."/>
            <person name="Griggs A."/>
            <person name="Gujja S."/>
            <person name="Heiman D."/>
            <person name="Howarth C."/>
            <person name="Larson L."/>
            <person name="Lui A."/>
            <person name="MacDonald P.J.P."/>
            <person name="Montmayeur A."/>
            <person name="Murphy C."/>
            <person name="Neiman D."/>
            <person name="Pearson M."/>
            <person name="Priest M."/>
            <person name="Roberts A."/>
            <person name="Saif S."/>
            <person name="Shea T."/>
            <person name="Shenoy N."/>
            <person name="Sisk P."/>
            <person name="Stolte C."/>
            <person name="Sykes S."/>
            <person name="Wortman J."/>
            <person name="Nusbaum C."/>
            <person name="Birren B."/>
        </authorList>
    </citation>
    <scope>NUCLEOTIDE SEQUENCE [LARGE SCALE GENOMIC DNA]</scope>
    <source>
        <strain evidence="1 2">India VII</strain>
    </source>
</reference>
<dbReference type="EMBL" id="KQ234597">
    <property type="protein sequence ID" value="KMZ76842.1"/>
    <property type="molecule type" value="Genomic_DNA"/>
</dbReference>
<sequence length="71" mass="8411">MQVAIKSKRIRFCIIYNTNRNSRKNSTYSYWNNSWSIIRFGAFIQDGERELLTDGPLRENLNSYNIGYELA</sequence>
<evidence type="ECO:0000313" key="1">
    <source>
        <dbReference type="EMBL" id="KMZ76842.1"/>
    </source>
</evidence>
<dbReference type="AlphaFoldDB" id="A0A0J9S493"/>
<protein>
    <submittedName>
        <fullName evidence="1">Uncharacterized protein</fullName>
    </submittedName>
</protein>
<organism evidence="1 2">
    <name type="scientific">Plasmodium vivax India VII</name>
    <dbReference type="NCBI Taxonomy" id="1077284"/>
    <lineage>
        <taxon>Eukaryota</taxon>
        <taxon>Sar</taxon>
        <taxon>Alveolata</taxon>
        <taxon>Apicomplexa</taxon>
        <taxon>Aconoidasida</taxon>
        <taxon>Haemosporida</taxon>
        <taxon>Plasmodiidae</taxon>
        <taxon>Plasmodium</taxon>
        <taxon>Plasmodium (Plasmodium)</taxon>
    </lineage>
</organism>
<evidence type="ECO:0000313" key="2">
    <source>
        <dbReference type="Proteomes" id="UP000053562"/>
    </source>
</evidence>
<proteinExistence type="predicted"/>
<dbReference type="Proteomes" id="UP000053562">
    <property type="component" value="Unassembled WGS sequence"/>
</dbReference>
<name>A0A0J9S493_PLAVI</name>